<gene>
    <name evidence="4" type="ORF">DEBURN_LOCUS4906</name>
</gene>
<keyword evidence="3" id="KW-1133">Transmembrane helix</keyword>
<dbReference type="CDD" id="cd22272">
    <property type="entry name" value="DPBB_EXLX1-like"/>
    <property type="match status" value="1"/>
</dbReference>
<feature type="compositionally biased region" description="Polar residues" evidence="2">
    <location>
        <begin position="1"/>
        <end position="10"/>
    </location>
</feature>
<proteinExistence type="predicted"/>
<evidence type="ECO:0000313" key="5">
    <source>
        <dbReference type="Proteomes" id="UP000789706"/>
    </source>
</evidence>
<dbReference type="Proteomes" id="UP000789706">
    <property type="component" value="Unassembled WGS sequence"/>
</dbReference>
<keyword evidence="3" id="KW-0812">Transmembrane</keyword>
<keyword evidence="3" id="KW-0472">Membrane</keyword>
<evidence type="ECO:0000313" key="4">
    <source>
        <dbReference type="EMBL" id="CAG8505582.1"/>
    </source>
</evidence>
<dbReference type="PANTHER" id="PTHR31836:SF21">
    <property type="entry name" value="EXPANSIN-LIKE PROTEIN 7"/>
    <property type="match status" value="1"/>
</dbReference>
<organism evidence="4 5">
    <name type="scientific">Diversispora eburnea</name>
    <dbReference type="NCBI Taxonomy" id="1213867"/>
    <lineage>
        <taxon>Eukaryota</taxon>
        <taxon>Fungi</taxon>
        <taxon>Fungi incertae sedis</taxon>
        <taxon>Mucoromycota</taxon>
        <taxon>Glomeromycotina</taxon>
        <taxon>Glomeromycetes</taxon>
        <taxon>Diversisporales</taxon>
        <taxon>Diversisporaceae</taxon>
        <taxon>Diversispora</taxon>
    </lineage>
</organism>
<dbReference type="SUPFAM" id="SSF50685">
    <property type="entry name" value="Barwin-like endoglucanases"/>
    <property type="match status" value="1"/>
</dbReference>
<feature type="region of interest" description="Disordered" evidence="2">
    <location>
        <begin position="1"/>
        <end position="23"/>
    </location>
</feature>
<feature type="transmembrane region" description="Helical" evidence="3">
    <location>
        <begin position="58"/>
        <end position="80"/>
    </location>
</feature>
<dbReference type="InterPro" id="IPR051477">
    <property type="entry name" value="Expansin_CellWall"/>
</dbReference>
<reference evidence="4" key="1">
    <citation type="submission" date="2021-06" db="EMBL/GenBank/DDBJ databases">
        <authorList>
            <person name="Kallberg Y."/>
            <person name="Tangrot J."/>
            <person name="Rosling A."/>
        </authorList>
    </citation>
    <scope>NUCLEOTIDE SEQUENCE</scope>
    <source>
        <strain evidence="4">AZ414A</strain>
    </source>
</reference>
<keyword evidence="1" id="KW-0732">Signal</keyword>
<dbReference type="PANTHER" id="PTHR31836">
    <property type="match status" value="1"/>
</dbReference>
<name>A0A9N9F2L3_9GLOM</name>
<dbReference type="InterPro" id="IPR036908">
    <property type="entry name" value="RlpA-like_sf"/>
</dbReference>
<dbReference type="Gene3D" id="2.40.40.10">
    <property type="entry name" value="RlpA-like domain"/>
    <property type="match status" value="1"/>
</dbReference>
<evidence type="ECO:0000256" key="3">
    <source>
        <dbReference type="SAM" id="Phobius"/>
    </source>
</evidence>
<dbReference type="AlphaFoldDB" id="A0A9N9F2L3"/>
<protein>
    <submittedName>
        <fullName evidence="4">11229_t:CDS:1</fullName>
    </submittedName>
</protein>
<evidence type="ECO:0000256" key="2">
    <source>
        <dbReference type="SAM" id="MobiDB-lite"/>
    </source>
</evidence>
<accession>A0A9N9F2L3</accession>
<keyword evidence="5" id="KW-1185">Reference proteome</keyword>
<dbReference type="OrthoDB" id="406505at2759"/>
<dbReference type="EMBL" id="CAJVPK010000403">
    <property type="protein sequence ID" value="CAG8505582.1"/>
    <property type="molecule type" value="Genomic_DNA"/>
</dbReference>
<evidence type="ECO:0000256" key="1">
    <source>
        <dbReference type="ARBA" id="ARBA00022729"/>
    </source>
</evidence>
<comment type="caution">
    <text evidence="4">The sequence shown here is derived from an EMBL/GenBank/DDBJ whole genome shotgun (WGS) entry which is preliminary data.</text>
</comment>
<sequence length="195" mass="20983">MVNLFSTQGGNEKPLPNLPPSNTINTNSSRKNVLLIPYYNFSRYLETKHPRVAKYKKSILITIGLLILITIIVTIIVTTVSGHKKGDNTDEGGGSIDLSGEGDGTYYDPGVGTGSCGWMNYDSELVAALNAPQYGTYANPNNSPVCGKFVKVTGPKGSVKCPVCKNGDLDMSSTAFSQIAEIEQGRVKVTWKMIS</sequence>